<dbReference type="InterPro" id="IPR002347">
    <property type="entry name" value="SDR_fam"/>
</dbReference>
<evidence type="ECO:0000256" key="12">
    <source>
        <dbReference type="SAM" id="Phobius"/>
    </source>
</evidence>
<keyword evidence="6" id="KW-0560">Oxidoreductase</keyword>
<comment type="function">
    <text evidence="9">Catalyzes the reduction of all-trans-retinal to all-trans-retinol in the presence of NADPH.</text>
</comment>
<evidence type="ECO:0000256" key="11">
    <source>
        <dbReference type="ARBA" id="ARBA00082544"/>
    </source>
</evidence>
<evidence type="ECO:0000256" key="6">
    <source>
        <dbReference type="ARBA" id="ARBA00023002"/>
    </source>
</evidence>
<dbReference type="PRINTS" id="PR00080">
    <property type="entry name" value="SDRFAMILY"/>
</dbReference>
<keyword evidence="3 12" id="KW-0812">Transmembrane</keyword>
<evidence type="ECO:0000313" key="14">
    <source>
        <dbReference type="Proteomes" id="UP000288716"/>
    </source>
</evidence>
<dbReference type="GO" id="GO:0016020">
    <property type="term" value="C:membrane"/>
    <property type="evidence" value="ECO:0007669"/>
    <property type="project" value="UniProtKB-SubCell"/>
</dbReference>
<sequence length="600" mass="67403">MADFVCALSEIFNFIYTWISCAIIALIPRTWRLKDVSNEIVLITGGASGFGRELALKFSELGSKIVIWDINEKFLQETQKMIEERGNKCYSFVCDVTDRNDVYAKAETVKKEVGNVTILVNNAGVVDSKSLLNLNDDFVERTFKVNILSHIWTCKAFLPSMINANKGHIVSIASVLGLQGTSKLDDYCATKSAAIMLMEALYYELNFAGHCNIKLTTVCPYQMDTGMFAGVNSKKVPPLDPKATAQQTVNAIRADEDFVIFPSYFKLCYLLKPFLPMKCLFMLMKFLEADAVIDKFVVAMNIGDIIVGFFLALFYWLRSIVLFFVPRKLRLKDVSKETVLITGGGGGFGRLLAIKFGQLGSKVVVWDIDDNALQQTKHLVKKFGGECHVYVCDVTNRKEVYKVADKVKHEVGNVTILVNNAGIVSGKPFFEIDDNMIEKTYQVNVLAHYWTCKAFLPSMIEAKHGHIVSIASVSGLNAVPHLTDYSASKFAAVGFQESLSLETYFNGHRDINFTTICPYFMNTGMFDGANCDVFAMLEPEYCADQTMSAILSNQEFVVLPRFFYLTYALKTLLPWKAYLCCIRGFNFQKLMHTFKGKKQN</sequence>
<keyword evidence="5 12" id="KW-1133">Transmembrane helix</keyword>
<evidence type="ECO:0000256" key="2">
    <source>
        <dbReference type="ARBA" id="ARBA00006484"/>
    </source>
</evidence>
<keyword evidence="7" id="KW-0443">Lipid metabolism</keyword>
<keyword evidence="14" id="KW-1185">Reference proteome</keyword>
<dbReference type="InterPro" id="IPR020904">
    <property type="entry name" value="Sc_DH/Rdtase_CS"/>
</dbReference>
<evidence type="ECO:0000256" key="4">
    <source>
        <dbReference type="ARBA" id="ARBA00022857"/>
    </source>
</evidence>
<dbReference type="InterPro" id="IPR036291">
    <property type="entry name" value="NAD(P)-bd_dom_sf"/>
</dbReference>
<feature type="non-terminal residue" evidence="13">
    <location>
        <position position="600"/>
    </location>
</feature>
<dbReference type="OrthoDB" id="10253736at2759"/>
<comment type="similarity">
    <text evidence="2">Belongs to the short-chain dehydrogenases/reductases (SDR) family.</text>
</comment>
<dbReference type="PROSITE" id="PS00061">
    <property type="entry name" value="ADH_SHORT"/>
    <property type="match status" value="1"/>
</dbReference>
<evidence type="ECO:0000256" key="3">
    <source>
        <dbReference type="ARBA" id="ARBA00022692"/>
    </source>
</evidence>
<dbReference type="Pfam" id="PF00106">
    <property type="entry name" value="adh_short"/>
    <property type="match status" value="2"/>
</dbReference>
<dbReference type="PANTHER" id="PTHR24322">
    <property type="entry name" value="PKSB"/>
    <property type="match status" value="1"/>
</dbReference>
<keyword evidence="4" id="KW-0521">NADP</keyword>
<evidence type="ECO:0000313" key="13">
    <source>
        <dbReference type="EMBL" id="RWS31753.1"/>
    </source>
</evidence>
<dbReference type="FunFam" id="3.40.50.720:FF:000131">
    <property type="entry name" value="Short-chain dehydrogenase/reductase 3"/>
    <property type="match status" value="2"/>
</dbReference>
<evidence type="ECO:0000256" key="8">
    <source>
        <dbReference type="ARBA" id="ARBA00023136"/>
    </source>
</evidence>
<reference evidence="13 14" key="1">
    <citation type="journal article" date="2018" name="Gigascience">
        <title>Genomes of trombidid mites reveal novel predicted allergens and laterally-transferred genes associated with secondary metabolism.</title>
        <authorList>
            <person name="Dong X."/>
            <person name="Chaisiri K."/>
            <person name="Xia D."/>
            <person name="Armstrong S.D."/>
            <person name="Fang Y."/>
            <person name="Donnelly M.J."/>
            <person name="Kadowaki T."/>
            <person name="McGarry J.W."/>
            <person name="Darby A.C."/>
            <person name="Makepeace B.L."/>
        </authorList>
    </citation>
    <scope>NUCLEOTIDE SEQUENCE [LARGE SCALE GENOMIC DNA]</scope>
    <source>
        <strain evidence="13">UoL-UT</strain>
    </source>
</reference>
<accession>A0A443SW62</accession>
<gene>
    <name evidence="13" type="ORF">B4U80_07115</name>
</gene>
<proteinExistence type="inferred from homology"/>
<dbReference type="PRINTS" id="PR00081">
    <property type="entry name" value="GDHRDH"/>
</dbReference>
<dbReference type="VEuPathDB" id="VectorBase:LDEU000288"/>
<evidence type="ECO:0000256" key="10">
    <source>
        <dbReference type="ARBA" id="ARBA00068717"/>
    </source>
</evidence>
<name>A0A443SW62_9ACAR</name>
<evidence type="ECO:0000256" key="1">
    <source>
        <dbReference type="ARBA" id="ARBA00004141"/>
    </source>
</evidence>
<dbReference type="Gene3D" id="3.40.50.720">
    <property type="entry name" value="NAD(P)-binding Rossmann-like Domain"/>
    <property type="match status" value="2"/>
</dbReference>
<dbReference type="SUPFAM" id="SSF51735">
    <property type="entry name" value="NAD(P)-binding Rossmann-fold domains"/>
    <property type="match status" value="2"/>
</dbReference>
<dbReference type="GO" id="GO:0052650">
    <property type="term" value="F:all-trans-retinol dehydrogenase (NADP+) activity"/>
    <property type="evidence" value="ECO:0007669"/>
    <property type="project" value="UniProtKB-ARBA"/>
</dbReference>
<keyword evidence="8 12" id="KW-0472">Membrane</keyword>
<evidence type="ECO:0000256" key="7">
    <source>
        <dbReference type="ARBA" id="ARBA00023098"/>
    </source>
</evidence>
<organism evidence="13 14">
    <name type="scientific">Leptotrombidium deliense</name>
    <dbReference type="NCBI Taxonomy" id="299467"/>
    <lineage>
        <taxon>Eukaryota</taxon>
        <taxon>Metazoa</taxon>
        <taxon>Ecdysozoa</taxon>
        <taxon>Arthropoda</taxon>
        <taxon>Chelicerata</taxon>
        <taxon>Arachnida</taxon>
        <taxon>Acari</taxon>
        <taxon>Acariformes</taxon>
        <taxon>Trombidiformes</taxon>
        <taxon>Prostigmata</taxon>
        <taxon>Anystina</taxon>
        <taxon>Parasitengona</taxon>
        <taxon>Trombiculoidea</taxon>
        <taxon>Trombiculidae</taxon>
        <taxon>Leptotrombidium</taxon>
    </lineage>
</organism>
<dbReference type="CDD" id="cd05339">
    <property type="entry name" value="17beta-HSDXI-like_SDR_c"/>
    <property type="match status" value="2"/>
</dbReference>
<evidence type="ECO:0000256" key="9">
    <source>
        <dbReference type="ARBA" id="ARBA00059620"/>
    </source>
</evidence>
<comment type="subcellular location">
    <subcellularLocation>
        <location evidence="1">Membrane</location>
        <topology evidence="1">Multi-pass membrane protein</topology>
    </subcellularLocation>
</comment>
<dbReference type="GO" id="GO:0005811">
    <property type="term" value="C:lipid droplet"/>
    <property type="evidence" value="ECO:0007669"/>
    <property type="project" value="TreeGrafter"/>
</dbReference>
<evidence type="ECO:0000256" key="5">
    <source>
        <dbReference type="ARBA" id="ARBA00022989"/>
    </source>
</evidence>
<dbReference type="AlphaFoldDB" id="A0A443SW62"/>
<feature type="transmembrane region" description="Helical" evidence="12">
    <location>
        <begin position="305"/>
        <end position="325"/>
    </location>
</feature>
<dbReference type="PANTHER" id="PTHR24322:SF748">
    <property type="entry name" value="FI23927P1-RELATED"/>
    <property type="match status" value="1"/>
</dbReference>
<dbReference type="Proteomes" id="UP000288716">
    <property type="component" value="Unassembled WGS sequence"/>
</dbReference>
<comment type="caution">
    <text evidence="13">The sequence shown here is derived from an EMBL/GenBank/DDBJ whole genome shotgun (WGS) entry which is preliminary data.</text>
</comment>
<dbReference type="STRING" id="299467.A0A443SW62"/>
<dbReference type="EMBL" id="NCKV01000071">
    <property type="protein sequence ID" value="RWS31753.1"/>
    <property type="molecule type" value="Genomic_DNA"/>
</dbReference>
<protein>
    <recommendedName>
        <fullName evidence="10">Short-chain dehydrogenase/reductase 3</fullName>
    </recommendedName>
    <alternativeName>
        <fullName evidence="11">Retinal short-chain dehydrogenase/reductase 1</fullName>
    </alternativeName>
</protein>